<dbReference type="EMBL" id="JARBJD010000045">
    <property type="protein sequence ID" value="KAK2957562.1"/>
    <property type="molecule type" value="Genomic_DNA"/>
</dbReference>
<reference evidence="2 3" key="1">
    <citation type="journal article" date="2022" name="bioRxiv">
        <title>Genomics of Preaxostyla Flagellates Illuminates Evolutionary Transitions and the Path Towards Mitochondrial Loss.</title>
        <authorList>
            <person name="Novak L.V.F."/>
            <person name="Treitli S.C."/>
            <person name="Pyrih J."/>
            <person name="Halakuc P."/>
            <person name="Pipaliya S.V."/>
            <person name="Vacek V."/>
            <person name="Brzon O."/>
            <person name="Soukal P."/>
            <person name="Eme L."/>
            <person name="Dacks J.B."/>
            <person name="Karnkowska A."/>
            <person name="Elias M."/>
            <person name="Hampl V."/>
        </authorList>
    </citation>
    <scope>NUCLEOTIDE SEQUENCE [LARGE SCALE GENOMIC DNA]</scope>
    <source>
        <strain evidence="2">NAU3</strain>
        <tissue evidence="2">Gut</tissue>
    </source>
</reference>
<organism evidence="2 3">
    <name type="scientific">Blattamonas nauphoetae</name>
    <dbReference type="NCBI Taxonomy" id="2049346"/>
    <lineage>
        <taxon>Eukaryota</taxon>
        <taxon>Metamonada</taxon>
        <taxon>Preaxostyla</taxon>
        <taxon>Oxymonadida</taxon>
        <taxon>Blattamonas</taxon>
    </lineage>
</organism>
<accession>A0ABQ9Y1E4</accession>
<sequence>MVATLSFSFAASLAILALLVCERQCVDRWMEGDDWWEFHCPERLQLKLAETGLKYHLVITLNQLPLSLHDTRDFPVHLEHHPELSPARNCTCTQTPRHPTLLFVCALPVSLTFSSHDSTAESNMSIAAVLSSAHTMLLELNMNDGERCESVTILVQHMRMEDSADTVEGRLLTDRK</sequence>
<keyword evidence="3" id="KW-1185">Reference proteome</keyword>
<gene>
    <name evidence="2" type="ORF">BLNAU_7461</name>
</gene>
<comment type="caution">
    <text evidence="2">The sequence shown here is derived from an EMBL/GenBank/DDBJ whole genome shotgun (WGS) entry which is preliminary data.</text>
</comment>
<evidence type="ECO:0000313" key="2">
    <source>
        <dbReference type="EMBL" id="KAK2957562.1"/>
    </source>
</evidence>
<proteinExistence type="predicted"/>
<name>A0ABQ9Y1E4_9EUKA</name>
<feature type="chain" id="PRO_5046654604" evidence="1">
    <location>
        <begin position="26"/>
        <end position="176"/>
    </location>
</feature>
<feature type="signal peptide" evidence="1">
    <location>
        <begin position="1"/>
        <end position="25"/>
    </location>
</feature>
<evidence type="ECO:0000256" key="1">
    <source>
        <dbReference type="SAM" id="SignalP"/>
    </source>
</evidence>
<dbReference type="Proteomes" id="UP001281761">
    <property type="component" value="Unassembled WGS sequence"/>
</dbReference>
<protein>
    <submittedName>
        <fullName evidence="2">Uncharacterized protein</fullName>
    </submittedName>
</protein>
<evidence type="ECO:0000313" key="3">
    <source>
        <dbReference type="Proteomes" id="UP001281761"/>
    </source>
</evidence>
<keyword evidence="1" id="KW-0732">Signal</keyword>